<name>A0ABU1CD73_9GAMM</name>
<dbReference type="Pfam" id="PF07885">
    <property type="entry name" value="Ion_trans_2"/>
    <property type="match status" value="1"/>
</dbReference>
<feature type="transmembrane region" description="Helical" evidence="1">
    <location>
        <begin position="73"/>
        <end position="88"/>
    </location>
</feature>
<dbReference type="RefSeq" id="WP_309261277.1">
    <property type="nucleotide sequence ID" value="NZ_JARUHG010000001.1"/>
</dbReference>
<feature type="domain" description="Potassium channel" evidence="2">
    <location>
        <begin position="170"/>
        <end position="221"/>
    </location>
</feature>
<comment type="caution">
    <text evidence="3">The sequence shown here is derived from an EMBL/GenBank/DDBJ whole genome shotgun (WGS) entry which is preliminary data.</text>
</comment>
<reference evidence="3 4" key="1">
    <citation type="submission" date="2023-04" db="EMBL/GenBank/DDBJ databases">
        <title>Lysobacter sp. strain UC isolated from soil sample.</title>
        <authorList>
            <person name="Choksket S."/>
            <person name="Harshvardhan F."/>
            <person name="Rana R."/>
            <person name="Patil P.B."/>
            <person name="Korpole S."/>
        </authorList>
    </citation>
    <scope>NUCLEOTIDE SEQUENCE [LARGE SCALE GENOMIC DNA]</scope>
    <source>
        <strain evidence="3 4">UC</strain>
    </source>
</reference>
<feature type="transmembrane region" description="Helical" evidence="1">
    <location>
        <begin position="134"/>
        <end position="155"/>
    </location>
</feature>
<proteinExistence type="predicted"/>
<dbReference type="Gene3D" id="1.10.287.70">
    <property type="match status" value="1"/>
</dbReference>
<feature type="transmembrane region" description="Helical" evidence="1">
    <location>
        <begin position="201"/>
        <end position="221"/>
    </location>
</feature>
<dbReference type="Proteomes" id="UP001233535">
    <property type="component" value="Unassembled WGS sequence"/>
</dbReference>
<sequence>MNATVAPDAAHRPRRFVDRHRYALLFFSLLFTVAIGPLLETMNFGRNLMDAFLAVNLLAAVFPIVLKAERRTLFALVAVAVILRWLAAREPQGAALPILAAAMWGTIALIAAYRAVRFSLASVRIDAERVYAALSAYLLIGVFWGVAYAAMARVAPGSLLSGGVVPPAGIGMGDAIYFSFVTLATLGYGDLVPATPAMRGLAVFEAVIGQLYLALLVARLVGLQTAAHSR</sequence>
<gene>
    <name evidence="3" type="ORF">P8609_03935</name>
</gene>
<keyword evidence="1" id="KW-1133">Transmembrane helix</keyword>
<feature type="transmembrane region" description="Helical" evidence="1">
    <location>
        <begin position="175"/>
        <end position="194"/>
    </location>
</feature>
<evidence type="ECO:0000313" key="3">
    <source>
        <dbReference type="EMBL" id="MDR0182120.1"/>
    </source>
</evidence>
<evidence type="ECO:0000313" key="4">
    <source>
        <dbReference type="Proteomes" id="UP001233535"/>
    </source>
</evidence>
<protein>
    <submittedName>
        <fullName evidence="3">Ion channel</fullName>
    </submittedName>
</protein>
<keyword evidence="4" id="KW-1185">Reference proteome</keyword>
<accession>A0ABU1CD73</accession>
<dbReference type="EMBL" id="JARUHG010000001">
    <property type="protein sequence ID" value="MDR0182120.1"/>
    <property type="molecule type" value="Genomic_DNA"/>
</dbReference>
<keyword evidence="1" id="KW-0812">Transmembrane</keyword>
<evidence type="ECO:0000259" key="2">
    <source>
        <dbReference type="Pfam" id="PF07885"/>
    </source>
</evidence>
<feature type="transmembrane region" description="Helical" evidence="1">
    <location>
        <begin position="51"/>
        <end position="66"/>
    </location>
</feature>
<feature type="transmembrane region" description="Helical" evidence="1">
    <location>
        <begin position="22"/>
        <end position="39"/>
    </location>
</feature>
<feature type="transmembrane region" description="Helical" evidence="1">
    <location>
        <begin position="94"/>
        <end position="113"/>
    </location>
</feature>
<dbReference type="InterPro" id="IPR013099">
    <property type="entry name" value="K_chnl_dom"/>
</dbReference>
<evidence type="ECO:0000256" key="1">
    <source>
        <dbReference type="SAM" id="Phobius"/>
    </source>
</evidence>
<dbReference type="SUPFAM" id="SSF81324">
    <property type="entry name" value="Voltage-gated potassium channels"/>
    <property type="match status" value="1"/>
</dbReference>
<keyword evidence="1" id="KW-0472">Membrane</keyword>
<organism evidence="3 4">
    <name type="scientific">Lysobacter arvi</name>
    <dbReference type="NCBI Taxonomy" id="3038776"/>
    <lineage>
        <taxon>Bacteria</taxon>
        <taxon>Pseudomonadati</taxon>
        <taxon>Pseudomonadota</taxon>
        <taxon>Gammaproteobacteria</taxon>
        <taxon>Lysobacterales</taxon>
        <taxon>Lysobacteraceae</taxon>
        <taxon>Lysobacter</taxon>
    </lineage>
</organism>